<dbReference type="Proteomes" id="UP000095767">
    <property type="component" value="Unassembled WGS sequence"/>
</dbReference>
<proteinExistence type="predicted"/>
<reference evidence="1 2" key="1">
    <citation type="submission" date="2016-09" db="EMBL/GenBank/DDBJ databases">
        <title>The draft genome of Dichanthelium oligosanthes: A C3 panicoid grass species.</title>
        <authorList>
            <person name="Studer A.J."/>
            <person name="Schnable J.C."/>
            <person name="Brutnell T.P."/>
        </authorList>
    </citation>
    <scope>NUCLEOTIDE SEQUENCE [LARGE SCALE GENOMIC DNA]</scope>
    <source>
        <strain evidence="2">cv. Kellogg 1175</strain>
        <tissue evidence="1">Leaf</tissue>
    </source>
</reference>
<name>A0A1E5WK77_9POAL</name>
<protein>
    <submittedName>
        <fullName evidence="1">Uncharacterized protein</fullName>
    </submittedName>
</protein>
<gene>
    <name evidence="1" type="ORF">BAE44_0001237</name>
</gene>
<feature type="non-terminal residue" evidence="1">
    <location>
        <position position="1"/>
    </location>
</feature>
<comment type="caution">
    <text evidence="1">The sequence shown here is derived from an EMBL/GenBank/DDBJ whole genome shotgun (WGS) entry which is preliminary data.</text>
</comment>
<organism evidence="1 2">
    <name type="scientific">Dichanthelium oligosanthes</name>
    <dbReference type="NCBI Taxonomy" id="888268"/>
    <lineage>
        <taxon>Eukaryota</taxon>
        <taxon>Viridiplantae</taxon>
        <taxon>Streptophyta</taxon>
        <taxon>Embryophyta</taxon>
        <taxon>Tracheophyta</taxon>
        <taxon>Spermatophyta</taxon>
        <taxon>Magnoliopsida</taxon>
        <taxon>Liliopsida</taxon>
        <taxon>Poales</taxon>
        <taxon>Poaceae</taxon>
        <taxon>PACMAD clade</taxon>
        <taxon>Panicoideae</taxon>
        <taxon>Panicodae</taxon>
        <taxon>Paniceae</taxon>
        <taxon>Dichantheliinae</taxon>
        <taxon>Dichanthelium</taxon>
    </lineage>
</organism>
<accession>A0A1E5WK77</accession>
<evidence type="ECO:0000313" key="2">
    <source>
        <dbReference type="Proteomes" id="UP000095767"/>
    </source>
</evidence>
<sequence length="97" mass="11044">LTGVRVMWTLFKRRIQPLKARARPLFQYSGPADPMCESLEELEPSEVRARVCAVIKKRLTAEEEADLNLHLAGQAHLPMARREGHDPRCVSLSFFPC</sequence>
<dbReference type="EMBL" id="LWDX02004389">
    <property type="protein sequence ID" value="OEL37744.1"/>
    <property type="molecule type" value="Genomic_DNA"/>
</dbReference>
<evidence type="ECO:0000313" key="1">
    <source>
        <dbReference type="EMBL" id="OEL37744.1"/>
    </source>
</evidence>
<keyword evidence="2" id="KW-1185">Reference proteome</keyword>
<dbReference type="AlphaFoldDB" id="A0A1E5WK77"/>